<dbReference type="AlphaFoldDB" id="A0A271LR38"/>
<evidence type="ECO:0000313" key="2">
    <source>
        <dbReference type="EMBL" id="PAQ10593.1"/>
    </source>
</evidence>
<reference evidence="2 3" key="1">
    <citation type="submission" date="2017-08" db="EMBL/GenBank/DDBJ databases">
        <title>Mesorhizobium wenxinae sp. nov., a novel rhizobial species isolated from root nodules of chickpea (Cicer arietinum L.).</title>
        <authorList>
            <person name="Zhang J."/>
        </authorList>
    </citation>
    <scope>NUCLEOTIDE SEQUENCE [LARGE SCALE GENOMIC DNA]</scope>
    <source>
        <strain evidence="2 3">SDW018</strain>
    </source>
</reference>
<organism evidence="2 3">
    <name type="scientific">Mesorhizobium temperatum</name>
    <dbReference type="NCBI Taxonomy" id="241416"/>
    <lineage>
        <taxon>Bacteria</taxon>
        <taxon>Pseudomonadati</taxon>
        <taxon>Pseudomonadota</taxon>
        <taxon>Alphaproteobacteria</taxon>
        <taxon>Hyphomicrobiales</taxon>
        <taxon>Phyllobacteriaceae</taxon>
        <taxon>Mesorhizobium</taxon>
    </lineage>
</organism>
<proteinExistence type="predicted"/>
<name>A0A271LR38_9HYPH</name>
<dbReference type="Proteomes" id="UP000216442">
    <property type="component" value="Unassembled WGS sequence"/>
</dbReference>
<gene>
    <name evidence="2" type="ORF">CIT26_07840</name>
</gene>
<keyword evidence="3" id="KW-1185">Reference proteome</keyword>
<feature type="region of interest" description="Disordered" evidence="1">
    <location>
        <begin position="159"/>
        <end position="189"/>
    </location>
</feature>
<accession>A0A271LR38</accession>
<evidence type="ECO:0000256" key="1">
    <source>
        <dbReference type="SAM" id="MobiDB-lite"/>
    </source>
</evidence>
<sequence>MKYYAGLDVSVKETAVCIIDETGQICREIKVASHPESKKATPAVVATREYCCPRAWGTLNAYAPLRRLPGRIAMNSADPTHRIQPEVRAAINAFLNEVQRDPKPFALSEALAAIRQIFPELEISDADLADAIASEALSAGVGIEFDVLKTRKALERRAIERWENEGGASGRKKNSDRAQSDAAQRAKTQ</sequence>
<protein>
    <submittedName>
        <fullName evidence="2">Uncharacterized protein</fullName>
    </submittedName>
</protein>
<dbReference type="EMBL" id="NPKJ01000026">
    <property type="protein sequence ID" value="PAQ10593.1"/>
    <property type="molecule type" value="Genomic_DNA"/>
</dbReference>
<comment type="caution">
    <text evidence="2">The sequence shown here is derived from an EMBL/GenBank/DDBJ whole genome shotgun (WGS) entry which is preliminary data.</text>
</comment>
<evidence type="ECO:0000313" key="3">
    <source>
        <dbReference type="Proteomes" id="UP000216442"/>
    </source>
</evidence>